<feature type="region of interest" description="Disordered" evidence="1">
    <location>
        <begin position="1"/>
        <end position="39"/>
    </location>
</feature>
<gene>
    <name evidence="2" type="ORF">GCWU000324_00478</name>
</gene>
<evidence type="ECO:0000313" key="3">
    <source>
        <dbReference type="Proteomes" id="UP000003009"/>
    </source>
</evidence>
<dbReference type="HOGENOM" id="CLU_3311181_0_0_4"/>
<keyword evidence="3" id="KW-1185">Reference proteome</keyword>
<name>C4GHZ0_9NEIS</name>
<sequence>MKTSGRNARRPTVLQRFQAASSPKQPETKFSLAKTHHHQ</sequence>
<accession>C4GHZ0</accession>
<dbReference type="EMBL" id="ACJW02000002">
    <property type="protein sequence ID" value="EEP68578.1"/>
    <property type="molecule type" value="Genomic_DNA"/>
</dbReference>
<reference evidence="2" key="1">
    <citation type="submission" date="2009-04" db="EMBL/GenBank/DDBJ databases">
        <authorList>
            <person name="Weinstock G."/>
            <person name="Sodergren E."/>
            <person name="Clifton S."/>
            <person name="Fulton L."/>
            <person name="Fulton B."/>
            <person name="Courtney L."/>
            <person name="Fronick C."/>
            <person name="Harrison M."/>
            <person name="Strong C."/>
            <person name="Farmer C."/>
            <person name="Delahaunty K."/>
            <person name="Markovic C."/>
            <person name="Hall O."/>
            <person name="Minx P."/>
            <person name="Tomlinson C."/>
            <person name="Mitreva M."/>
            <person name="Nelson J."/>
            <person name="Hou S."/>
            <person name="Wollam A."/>
            <person name="Pepin K.H."/>
            <person name="Johnson M."/>
            <person name="Bhonagiri V."/>
            <person name="Nash W.E."/>
            <person name="Warren W."/>
            <person name="Chinwalla A."/>
            <person name="Mardis E.R."/>
            <person name="Wilson R.K."/>
        </authorList>
    </citation>
    <scope>NUCLEOTIDE SEQUENCE [LARGE SCALE GENOMIC DNA]</scope>
    <source>
        <strain evidence="2">ATCC 51147</strain>
    </source>
</reference>
<comment type="caution">
    <text evidence="2">The sequence shown here is derived from an EMBL/GenBank/DDBJ whole genome shotgun (WGS) entry which is preliminary data.</text>
</comment>
<organism evidence="2 3">
    <name type="scientific">Kingella oralis ATCC 51147</name>
    <dbReference type="NCBI Taxonomy" id="629741"/>
    <lineage>
        <taxon>Bacteria</taxon>
        <taxon>Pseudomonadati</taxon>
        <taxon>Pseudomonadota</taxon>
        <taxon>Betaproteobacteria</taxon>
        <taxon>Neisseriales</taxon>
        <taxon>Neisseriaceae</taxon>
        <taxon>Kingella</taxon>
    </lineage>
</organism>
<proteinExistence type="predicted"/>
<dbReference type="AlphaFoldDB" id="C4GHZ0"/>
<evidence type="ECO:0000313" key="2">
    <source>
        <dbReference type="EMBL" id="EEP68578.1"/>
    </source>
</evidence>
<dbReference type="Proteomes" id="UP000003009">
    <property type="component" value="Unassembled WGS sequence"/>
</dbReference>
<evidence type="ECO:0000256" key="1">
    <source>
        <dbReference type="SAM" id="MobiDB-lite"/>
    </source>
</evidence>
<protein>
    <submittedName>
        <fullName evidence="2">Uncharacterized protein</fullName>
    </submittedName>
</protein>